<evidence type="ECO:0000256" key="1">
    <source>
        <dbReference type="ARBA" id="ARBA00022598"/>
    </source>
</evidence>
<dbReference type="InterPro" id="IPR036390">
    <property type="entry name" value="WH_DNA-bd_sf"/>
</dbReference>
<dbReference type="InterPro" id="IPR004143">
    <property type="entry name" value="BPL_LPL_catalytic"/>
</dbReference>
<dbReference type="Gene3D" id="3.30.930.10">
    <property type="entry name" value="Bira Bifunctional Protein, Domain 2"/>
    <property type="match status" value="1"/>
</dbReference>
<dbReference type="InterPro" id="IPR030855">
    <property type="entry name" value="Bifunct_BirA"/>
</dbReference>
<dbReference type="GO" id="GO:0005524">
    <property type="term" value="F:ATP binding"/>
    <property type="evidence" value="ECO:0007669"/>
    <property type="project" value="UniProtKB-KW"/>
</dbReference>
<dbReference type="PROSITE" id="PS51733">
    <property type="entry name" value="BPL_LPL_CATALYTIC"/>
    <property type="match status" value="1"/>
</dbReference>
<dbReference type="SUPFAM" id="SSF55681">
    <property type="entry name" value="Class II aaRS and biotin synthetases"/>
    <property type="match status" value="1"/>
</dbReference>
<dbReference type="NCBIfam" id="NF008847">
    <property type="entry name" value="PRK11886.1-2"/>
    <property type="match status" value="1"/>
</dbReference>
<dbReference type="InterPro" id="IPR013196">
    <property type="entry name" value="HTH_11"/>
</dbReference>
<protein>
    <submittedName>
        <fullName evidence="5">Biotin operon repressor / Biotin--protein ligase</fullName>
        <ecNumber evidence="5">6.3.4.9</ecNumber>
    </submittedName>
</protein>
<dbReference type="SUPFAM" id="SSF46785">
    <property type="entry name" value="Winged helix' DNA-binding domain"/>
    <property type="match status" value="1"/>
</dbReference>
<dbReference type="InterPro" id="IPR045864">
    <property type="entry name" value="aa-tRNA-synth_II/BPL/LPL"/>
</dbReference>
<dbReference type="GO" id="GO:0004077">
    <property type="term" value="F:biotin--[biotin carboxyl-carrier protein] ligase activity"/>
    <property type="evidence" value="ECO:0007669"/>
    <property type="project" value="UniProtKB-EC"/>
</dbReference>
<name>A0A3B1B465_9ZZZZ</name>
<dbReference type="GO" id="GO:0005737">
    <property type="term" value="C:cytoplasm"/>
    <property type="evidence" value="ECO:0007669"/>
    <property type="project" value="TreeGrafter"/>
</dbReference>
<dbReference type="GO" id="GO:0006355">
    <property type="term" value="P:regulation of DNA-templated transcription"/>
    <property type="evidence" value="ECO:0007669"/>
    <property type="project" value="InterPro"/>
</dbReference>
<keyword evidence="2" id="KW-0547">Nucleotide-binding</keyword>
<feature type="domain" description="BPL/LPL catalytic" evidence="4">
    <location>
        <begin position="70"/>
        <end position="261"/>
    </location>
</feature>
<dbReference type="EMBL" id="UOFX01000019">
    <property type="protein sequence ID" value="VAX06804.1"/>
    <property type="molecule type" value="Genomic_DNA"/>
</dbReference>
<evidence type="ECO:0000256" key="3">
    <source>
        <dbReference type="ARBA" id="ARBA00022840"/>
    </source>
</evidence>
<dbReference type="NCBIfam" id="TIGR00121">
    <property type="entry name" value="birA_ligase"/>
    <property type="match status" value="1"/>
</dbReference>
<dbReference type="InterPro" id="IPR036388">
    <property type="entry name" value="WH-like_DNA-bd_sf"/>
</dbReference>
<dbReference type="SUPFAM" id="SSF50037">
    <property type="entry name" value="C-terminal domain of transcriptional repressors"/>
    <property type="match status" value="1"/>
</dbReference>
<dbReference type="CDD" id="cd16442">
    <property type="entry name" value="BPL"/>
    <property type="match status" value="1"/>
</dbReference>
<evidence type="ECO:0000313" key="5">
    <source>
        <dbReference type="EMBL" id="VAX06804.1"/>
    </source>
</evidence>
<dbReference type="AlphaFoldDB" id="A0A3B1B465"/>
<dbReference type="Pfam" id="PF02237">
    <property type="entry name" value="BPL_C"/>
    <property type="match status" value="1"/>
</dbReference>
<dbReference type="Gene3D" id="1.10.10.10">
    <property type="entry name" value="Winged helix-like DNA-binding domain superfamily/Winged helix DNA-binding domain"/>
    <property type="match status" value="1"/>
</dbReference>
<keyword evidence="1 5" id="KW-0436">Ligase</keyword>
<dbReference type="InterPro" id="IPR008988">
    <property type="entry name" value="Transcriptional_repressor_C"/>
</dbReference>
<evidence type="ECO:0000259" key="4">
    <source>
        <dbReference type="PROSITE" id="PS51733"/>
    </source>
</evidence>
<evidence type="ECO:0000256" key="2">
    <source>
        <dbReference type="ARBA" id="ARBA00022741"/>
    </source>
</evidence>
<dbReference type="EC" id="6.3.4.9" evidence="5"/>
<dbReference type="Pfam" id="PF03099">
    <property type="entry name" value="BPL_LplA_LipB"/>
    <property type="match status" value="1"/>
</dbReference>
<dbReference type="PANTHER" id="PTHR12835:SF5">
    <property type="entry name" value="BIOTIN--PROTEIN LIGASE"/>
    <property type="match status" value="1"/>
</dbReference>
<accession>A0A3B1B465</accession>
<gene>
    <name evidence="5" type="ORF">MNBD_GAMMA26-394</name>
</gene>
<reference evidence="5" key="1">
    <citation type="submission" date="2018-06" db="EMBL/GenBank/DDBJ databases">
        <authorList>
            <person name="Zhirakovskaya E."/>
        </authorList>
    </citation>
    <scope>NUCLEOTIDE SEQUENCE</scope>
</reference>
<dbReference type="Pfam" id="PF08279">
    <property type="entry name" value="HTH_11"/>
    <property type="match status" value="1"/>
</dbReference>
<dbReference type="NCBIfam" id="NF008848">
    <property type="entry name" value="PRK11886.1-3"/>
    <property type="match status" value="1"/>
</dbReference>
<sequence>METRYLLIQRLADGKFHSGEGLAQTLGISRTAVWKYLKGLREQLGIDIHAVTGRGYCLPYPLDLLDTEKIMQALPAKTLKHLHNLEVQYSIDSTNAYLLRQAAAGASSGSVCMAEQQTAGRGRRGRHWVSPFGSNIYLSILWRYPLAPSELSGLSLAAGLAIMRALSNLGVTNVGLKWPNDILWQEQKLAGLLLEVKGESEGPSQVVLGVGLNTHLTHQQAKDISQPWVDLASISRGNDIERNRLAAELIQQLINALDSFGQEGLLPLLDEWHHHDLYYGKQVKLRMGDLTIEGVHAGVGKTGALLLSHGGSTRAYHAGEVSLRLSG</sequence>
<organism evidence="5">
    <name type="scientific">hydrothermal vent metagenome</name>
    <dbReference type="NCBI Taxonomy" id="652676"/>
    <lineage>
        <taxon>unclassified sequences</taxon>
        <taxon>metagenomes</taxon>
        <taxon>ecological metagenomes</taxon>
    </lineage>
</organism>
<dbReference type="InterPro" id="IPR003142">
    <property type="entry name" value="BPL_C"/>
</dbReference>
<dbReference type="Gene3D" id="2.30.30.100">
    <property type="match status" value="1"/>
</dbReference>
<dbReference type="InterPro" id="IPR004408">
    <property type="entry name" value="Biotin_CoA_COase_ligase"/>
</dbReference>
<dbReference type="PANTHER" id="PTHR12835">
    <property type="entry name" value="BIOTIN PROTEIN LIGASE"/>
    <property type="match status" value="1"/>
</dbReference>
<proteinExistence type="inferred from homology"/>
<keyword evidence="3" id="KW-0067">ATP-binding</keyword>
<dbReference type="HAMAP" id="MF_00978">
    <property type="entry name" value="Bifunct_BirA"/>
    <property type="match status" value="1"/>
</dbReference>